<dbReference type="EMBL" id="HE573026">
    <property type="protein sequence ID" value="CCC51390.1"/>
    <property type="molecule type" value="Genomic_DNA"/>
</dbReference>
<name>G0U687_TRYVY</name>
<organism evidence="1">
    <name type="scientific">Trypanosoma vivax (strain Y486)</name>
    <dbReference type="NCBI Taxonomy" id="1055687"/>
    <lineage>
        <taxon>Eukaryota</taxon>
        <taxon>Discoba</taxon>
        <taxon>Euglenozoa</taxon>
        <taxon>Kinetoplastea</taxon>
        <taxon>Metakinetoplastina</taxon>
        <taxon>Trypanosomatida</taxon>
        <taxon>Trypanosomatidae</taxon>
        <taxon>Trypanosoma</taxon>
        <taxon>Duttonella</taxon>
    </lineage>
</organism>
<dbReference type="AlphaFoldDB" id="G0U687"/>
<accession>G0U687</accession>
<dbReference type="VEuPathDB" id="TriTrypDB:TvY486_1004410"/>
<evidence type="ECO:0000313" key="1">
    <source>
        <dbReference type="EMBL" id="CCC51390.1"/>
    </source>
</evidence>
<sequence length="110" mass="11991">MRGERNCVGALSLTFAKGQHAHPSRCGRTVSQAWDNATVLRRRPVKTNSESRCGTIPQLLSILIHRQRLSCDVSTRQAVCVRVLPLSGRSLLLRTAVGEATPSTGKVSVR</sequence>
<proteinExistence type="predicted"/>
<gene>
    <name evidence="1" type="ORF">TVY486_1004410</name>
</gene>
<protein>
    <submittedName>
        <fullName evidence="1">Uncharacterized protein</fullName>
    </submittedName>
</protein>
<reference evidence="1" key="1">
    <citation type="journal article" date="2012" name="Proc. Natl. Acad. Sci. U.S.A.">
        <title>Antigenic diversity is generated by distinct evolutionary mechanisms in African trypanosome species.</title>
        <authorList>
            <person name="Jackson A.P."/>
            <person name="Berry A."/>
            <person name="Aslett M."/>
            <person name="Allison H.C."/>
            <person name="Burton P."/>
            <person name="Vavrova-Anderson J."/>
            <person name="Brown R."/>
            <person name="Browne H."/>
            <person name="Corton N."/>
            <person name="Hauser H."/>
            <person name="Gamble J."/>
            <person name="Gilderthorp R."/>
            <person name="Marcello L."/>
            <person name="McQuillan J."/>
            <person name="Otto T.D."/>
            <person name="Quail M.A."/>
            <person name="Sanders M.J."/>
            <person name="van Tonder A."/>
            <person name="Ginger M.L."/>
            <person name="Field M.C."/>
            <person name="Barry J.D."/>
            <person name="Hertz-Fowler C."/>
            <person name="Berriman M."/>
        </authorList>
    </citation>
    <scope>NUCLEOTIDE SEQUENCE</scope>
    <source>
        <strain evidence="1">Y486</strain>
    </source>
</reference>